<feature type="compositionally biased region" description="Polar residues" evidence="1">
    <location>
        <begin position="361"/>
        <end position="381"/>
    </location>
</feature>
<dbReference type="EMBL" id="JADGJD010002630">
    <property type="protein sequence ID" value="KAJ3030452.1"/>
    <property type="molecule type" value="Genomic_DNA"/>
</dbReference>
<feature type="compositionally biased region" description="Polar residues" evidence="1">
    <location>
        <begin position="280"/>
        <end position="306"/>
    </location>
</feature>
<accession>A0AAD5WW62</accession>
<feature type="compositionally biased region" description="Acidic residues" evidence="1">
    <location>
        <begin position="1"/>
        <end position="39"/>
    </location>
</feature>
<proteinExistence type="predicted"/>
<feature type="compositionally biased region" description="Polar residues" evidence="1">
    <location>
        <begin position="260"/>
        <end position="273"/>
    </location>
</feature>
<comment type="caution">
    <text evidence="2">The sequence shown here is derived from an EMBL/GenBank/DDBJ whole genome shotgun (WGS) entry which is preliminary data.</text>
</comment>
<organism evidence="2 3">
    <name type="scientific">Rhizophlyctis rosea</name>
    <dbReference type="NCBI Taxonomy" id="64517"/>
    <lineage>
        <taxon>Eukaryota</taxon>
        <taxon>Fungi</taxon>
        <taxon>Fungi incertae sedis</taxon>
        <taxon>Chytridiomycota</taxon>
        <taxon>Chytridiomycota incertae sedis</taxon>
        <taxon>Chytridiomycetes</taxon>
        <taxon>Rhizophlyctidales</taxon>
        <taxon>Rhizophlyctidaceae</taxon>
        <taxon>Rhizophlyctis</taxon>
    </lineage>
</organism>
<feature type="compositionally biased region" description="Polar residues" evidence="1">
    <location>
        <begin position="187"/>
        <end position="200"/>
    </location>
</feature>
<protein>
    <submittedName>
        <fullName evidence="2">Uncharacterized protein</fullName>
    </submittedName>
</protein>
<feature type="compositionally biased region" description="Polar residues" evidence="1">
    <location>
        <begin position="420"/>
        <end position="431"/>
    </location>
</feature>
<feature type="non-terminal residue" evidence="2">
    <location>
        <position position="1"/>
    </location>
</feature>
<feature type="compositionally biased region" description="Basic and acidic residues" evidence="1">
    <location>
        <begin position="49"/>
        <end position="71"/>
    </location>
</feature>
<evidence type="ECO:0000313" key="2">
    <source>
        <dbReference type="EMBL" id="KAJ3030452.1"/>
    </source>
</evidence>
<dbReference type="Proteomes" id="UP001212841">
    <property type="component" value="Unassembled WGS sequence"/>
</dbReference>
<name>A0AAD5WW62_9FUNG</name>
<feature type="compositionally biased region" description="Polar residues" evidence="1">
    <location>
        <begin position="153"/>
        <end position="168"/>
    </location>
</feature>
<feature type="region of interest" description="Disordered" evidence="1">
    <location>
        <begin position="1"/>
        <end position="83"/>
    </location>
</feature>
<feature type="compositionally biased region" description="Low complexity" evidence="1">
    <location>
        <begin position="173"/>
        <end position="186"/>
    </location>
</feature>
<reference evidence="2" key="1">
    <citation type="submission" date="2020-05" db="EMBL/GenBank/DDBJ databases">
        <title>Phylogenomic resolution of chytrid fungi.</title>
        <authorList>
            <person name="Stajich J.E."/>
            <person name="Amses K."/>
            <person name="Simmons R."/>
            <person name="Seto K."/>
            <person name="Myers J."/>
            <person name="Bonds A."/>
            <person name="Quandt C.A."/>
            <person name="Barry K."/>
            <person name="Liu P."/>
            <person name="Grigoriev I."/>
            <person name="Longcore J.E."/>
            <person name="James T.Y."/>
        </authorList>
    </citation>
    <scope>NUCLEOTIDE SEQUENCE</scope>
    <source>
        <strain evidence="2">JEL0318</strain>
    </source>
</reference>
<dbReference type="AlphaFoldDB" id="A0AAD5WW62"/>
<feature type="compositionally biased region" description="Low complexity" evidence="1">
    <location>
        <begin position="237"/>
        <end position="252"/>
    </location>
</feature>
<sequence>GDGEEGSDDDDEDDDEEDDEEEGSQDEVSFDEEDEDDESGLTRKCGGSGEKKDEVFGDQEDVKGVVERDSEGGGEEELAFRSPVSKDMLATASLILKMDDLSDLMWTSAGASKPQTAKPLNQLGGMGANSGQTPPFTPTASGASTPRYGGGQTLPTFTGTGPNASNTFRPAAPSSYTSSSYNQPSSRLQTSAPPSRSVSPGPNVALRSDDVFGNLVNFGGPTKATLANMSLNDQRRQQQAQAQGQSLNVQQQRPQYAPHSRSQSSTPFGTSPQAGIGSLGSMQQPQRPVSPAVNTPANLSGRNTPQPHGAFFAGFGGGSGNASPSSDGARPSSAQSQKSNDLFGDIFGKSPTPVSHPAPSAQFNGVPTQQPLSVGTPNATGPSAWDFDFLASGGAGTKTGPTSTVAGGDDPFDIGFLGSQKGSSPSANAPSQEDDNPLGILAKPVQP</sequence>
<gene>
    <name evidence="2" type="ORF">HK097_005630</name>
</gene>
<evidence type="ECO:0000256" key="1">
    <source>
        <dbReference type="SAM" id="MobiDB-lite"/>
    </source>
</evidence>
<feature type="region of interest" description="Disordered" evidence="1">
    <location>
        <begin position="111"/>
        <end position="447"/>
    </location>
</feature>
<evidence type="ECO:0000313" key="3">
    <source>
        <dbReference type="Proteomes" id="UP001212841"/>
    </source>
</evidence>
<keyword evidence="3" id="KW-1185">Reference proteome</keyword>
<feature type="compositionally biased region" description="Polar residues" evidence="1">
    <location>
        <begin position="129"/>
        <end position="144"/>
    </location>
</feature>
<feature type="non-terminal residue" evidence="2">
    <location>
        <position position="447"/>
    </location>
</feature>